<proteinExistence type="predicted"/>
<evidence type="ECO:0000313" key="1">
    <source>
        <dbReference type="EMBL" id="AFD00658.1"/>
    </source>
</evidence>
<reference evidence="1 2" key="1">
    <citation type="journal article" date="2012" name="J. Bacteriol.">
        <title>Complete genome sequence of a thermophilic methanogen, Methanocella conradii HZ254, isolated from Chinese rice field soil.</title>
        <authorList>
            <person name="Lu Z."/>
            <person name="Lu Y."/>
        </authorList>
    </citation>
    <scope>NUCLEOTIDE SEQUENCE [LARGE SCALE GENOMIC DNA]</scope>
    <source>
        <strain evidence="2">DSM 24694 / JCM 17849 / CGMCC 1.5162 / HZ254</strain>
    </source>
</reference>
<sequence>MNKAFKLLLIIIWAMVMAYAHIHPASARAPMAGVVDYFPAITASRPFNSFVAYNSAMFNNATAGISREAHHAGIPAEEMREERVESMAAVGPKNHMQFELYTGAPRSISYWKPVNGLLAEKIGERPGIVAMRLTGLMVGGRRVDMAGRVCL</sequence>
<dbReference type="HOGENOM" id="CLU_1727243_0_0_2"/>
<dbReference type="GeneID" id="11972066"/>
<gene>
    <name evidence="1" type="ordered locus">Mtc_1918</name>
</gene>
<dbReference type="RefSeq" id="WP_014406489.1">
    <property type="nucleotide sequence ID" value="NC_017034.1"/>
</dbReference>
<keyword evidence="2" id="KW-1185">Reference proteome</keyword>
<dbReference type="AlphaFoldDB" id="H8I4R3"/>
<protein>
    <submittedName>
        <fullName evidence="1">Uncharacterized protein</fullName>
    </submittedName>
</protein>
<dbReference type="EMBL" id="CP003243">
    <property type="protein sequence ID" value="AFD00658.1"/>
    <property type="molecule type" value="Genomic_DNA"/>
</dbReference>
<accession>H8I4R3</accession>
<dbReference type="KEGG" id="mez:Mtc_1918"/>
<organism evidence="1 2">
    <name type="scientific">Methanocella conradii (strain DSM 24694 / JCM 17849 / CGMCC 1.5162 / HZ254)</name>
    <dbReference type="NCBI Taxonomy" id="1041930"/>
    <lineage>
        <taxon>Archaea</taxon>
        <taxon>Methanobacteriati</taxon>
        <taxon>Methanobacteriota</taxon>
        <taxon>Stenosarchaea group</taxon>
        <taxon>Methanomicrobia</taxon>
        <taxon>Methanocellales</taxon>
        <taxon>Methanocellaceae</taxon>
        <taxon>Methanocella</taxon>
    </lineage>
</organism>
<dbReference type="Proteomes" id="UP000005233">
    <property type="component" value="Chromosome"/>
</dbReference>
<evidence type="ECO:0000313" key="2">
    <source>
        <dbReference type="Proteomes" id="UP000005233"/>
    </source>
</evidence>
<name>H8I4R3_METCZ</name>